<evidence type="ECO:0008006" key="3">
    <source>
        <dbReference type="Google" id="ProtNLM"/>
    </source>
</evidence>
<protein>
    <recommendedName>
        <fullName evidence="3">Nucleotidyltransferase</fullName>
    </recommendedName>
</protein>
<proteinExistence type="predicted"/>
<comment type="caution">
    <text evidence="1">The sequence shown here is derived from an EMBL/GenBank/DDBJ whole genome shotgun (WGS) entry which is preliminary data.</text>
</comment>
<dbReference type="Proteomes" id="UP000216361">
    <property type="component" value="Unassembled WGS sequence"/>
</dbReference>
<dbReference type="Pfam" id="PF14907">
    <property type="entry name" value="NTP_transf_5"/>
    <property type="match status" value="1"/>
</dbReference>
<dbReference type="InterPro" id="IPR039498">
    <property type="entry name" value="NTP_transf_5"/>
</dbReference>
<name>A0A255XR92_9PROT</name>
<sequence length="387" mass="44484">MLPASPEGDFLRRVALWPVRKPLLTPAMLTEIDRPAMIKLAQKHRLLPALSWAVAASGDIALWPELQAVQRRVSIRALRQAAETARLLDLFARAGCRALVLKGQALSLQLYGRADLRMSSDIDFLVDPAMKTVAHNLMVENGFTPTYPVDVETLSFINKDQVYTSNKLRIELHWRLFDNQALLPWSFDELWANRSSVILMESQEAPTLARHHHILYQALHGLKHGWRRARWLVDLTVALQDDADRKALFALAQHYNLIPALAHTTRLAQSVFEVDLPIPVPIRWHQRAIAGRIDQRIRHLIDIPMTPDDLDLATWAKQRFHEKLLDLLICPSLKGFLIEIKHYFIGIGDVIDAKLPKHLLWAYIAIRPILLLRRMVLRKRTHPRRPQ</sequence>
<accession>A0A255XR92</accession>
<dbReference type="EMBL" id="NOXS01000031">
    <property type="protein sequence ID" value="OYQ19527.1"/>
    <property type="molecule type" value="Genomic_DNA"/>
</dbReference>
<evidence type="ECO:0000313" key="2">
    <source>
        <dbReference type="Proteomes" id="UP000216361"/>
    </source>
</evidence>
<dbReference type="AlphaFoldDB" id="A0A255XR92"/>
<evidence type="ECO:0000313" key="1">
    <source>
        <dbReference type="EMBL" id="OYQ19527.1"/>
    </source>
</evidence>
<organism evidence="1 2">
    <name type="scientific">Elstera cyanobacteriorum</name>
    <dbReference type="NCBI Taxonomy" id="2022747"/>
    <lineage>
        <taxon>Bacteria</taxon>
        <taxon>Pseudomonadati</taxon>
        <taxon>Pseudomonadota</taxon>
        <taxon>Alphaproteobacteria</taxon>
        <taxon>Rhodospirillales</taxon>
        <taxon>Rhodospirillaceae</taxon>
        <taxon>Elstera</taxon>
    </lineage>
</organism>
<dbReference type="Gene3D" id="3.30.460.40">
    <property type="match status" value="1"/>
</dbReference>
<keyword evidence="2" id="KW-1185">Reference proteome</keyword>
<reference evidence="1 2" key="1">
    <citation type="submission" date="2017-07" db="EMBL/GenBank/DDBJ databases">
        <title>Elstera cyanobacteriorum sp. nov., a novel bacterium isolated from cyanobacterial aggregates in a eutrophic lake.</title>
        <authorList>
            <person name="Cai H."/>
        </authorList>
    </citation>
    <scope>NUCLEOTIDE SEQUENCE [LARGE SCALE GENOMIC DNA]</scope>
    <source>
        <strain evidence="1 2">TH019</strain>
    </source>
</reference>
<gene>
    <name evidence="1" type="ORF">CHR90_08930</name>
</gene>